<reference evidence="2 3" key="1">
    <citation type="submission" date="2024-05" db="EMBL/GenBank/DDBJ databases">
        <title>Culex pipiens pipiens assembly and annotation.</title>
        <authorList>
            <person name="Alout H."/>
            <person name="Durand T."/>
        </authorList>
    </citation>
    <scope>NUCLEOTIDE SEQUENCE [LARGE SCALE GENOMIC DNA]</scope>
    <source>
        <strain evidence="2">HA-2024</strain>
        <tissue evidence="2">Whole body</tissue>
    </source>
</reference>
<evidence type="ECO:0000313" key="2">
    <source>
        <dbReference type="EMBL" id="KAL1383395.1"/>
    </source>
</evidence>
<sequence length="68" mass="7357">MAIKVGATVRRKKIADVNATHDAAGSSDGDITENESNGEENGCGTVKVEQPIIQREEIVEEYVVLEEI</sequence>
<dbReference type="Proteomes" id="UP001562425">
    <property type="component" value="Unassembled WGS sequence"/>
</dbReference>
<feature type="region of interest" description="Disordered" evidence="1">
    <location>
        <begin position="17"/>
        <end position="44"/>
    </location>
</feature>
<proteinExistence type="predicted"/>
<comment type="caution">
    <text evidence="2">The sequence shown here is derived from an EMBL/GenBank/DDBJ whole genome shotgun (WGS) entry which is preliminary data.</text>
</comment>
<organism evidence="2 3">
    <name type="scientific">Culex pipiens pipiens</name>
    <name type="common">Northern house mosquito</name>
    <dbReference type="NCBI Taxonomy" id="38569"/>
    <lineage>
        <taxon>Eukaryota</taxon>
        <taxon>Metazoa</taxon>
        <taxon>Ecdysozoa</taxon>
        <taxon>Arthropoda</taxon>
        <taxon>Hexapoda</taxon>
        <taxon>Insecta</taxon>
        <taxon>Pterygota</taxon>
        <taxon>Neoptera</taxon>
        <taxon>Endopterygota</taxon>
        <taxon>Diptera</taxon>
        <taxon>Nematocera</taxon>
        <taxon>Culicoidea</taxon>
        <taxon>Culicidae</taxon>
        <taxon>Culicinae</taxon>
        <taxon>Culicini</taxon>
        <taxon>Culex</taxon>
        <taxon>Culex</taxon>
    </lineage>
</organism>
<name>A0ABD1CZK7_CULPP</name>
<dbReference type="EMBL" id="JBEHCU010008418">
    <property type="protein sequence ID" value="KAL1383395.1"/>
    <property type="molecule type" value="Genomic_DNA"/>
</dbReference>
<gene>
    <name evidence="2" type="ORF">pipiens_013142</name>
</gene>
<accession>A0ABD1CZK7</accession>
<evidence type="ECO:0000256" key="1">
    <source>
        <dbReference type="SAM" id="MobiDB-lite"/>
    </source>
</evidence>
<keyword evidence="3" id="KW-1185">Reference proteome</keyword>
<protein>
    <submittedName>
        <fullName evidence="2">Uncharacterized protein</fullName>
    </submittedName>
</protein>
<dbReference type="AlphaFoldDB" id="A0ABD1CZK7"/>
<evidence type="ECO:0000313" key="3">
    <source>
        <dbReference type="Proteomes" id="UP001562425"/>
    </source>
</evidence>